<keyword evidence="1" id="KW-0808">Transferase</keyword>
<name>A0A2P2MS29_RHIMU</name>
<keyword evidence="1" id="KW-0675">Receptor</keyword>
<accession>A0A2P2MS29</accession>
<dbReference type="EMBL" id="GGEC01052527">
    <property type="protein sequence ID" value="MBX33011.1"/>
    <property type="molecule type" value="Transcribed_RNA"/>
</dbReference>
<evidence type="ECO:0000313" key="1">
    <source>
        <dbReference type="EMBL" id="MBX33011.1"/>
    </source>
</evidence>
<protein>
    <submittedName>
        <fullName evidence="1">BRASSINOSTEROID INSENSITIVE 1-associated receptor kinase 1</fullName>
    </submittedName>
</protein>
<keyword evidence="1" id="KW-0418">Kinase</keyword>
<proteinExistence type="predicted"/>
<dbReference type="AlphaFoldDB" id="A0A2P2MS29"/>
<organism evidence="1">
    <name type="scientific">Rhizophora mucronata</name>
    <name type="common">Asiatic mangrove</name>
    <dbReference type="NCBI Taxonomy" id="61149"/>
    <lineage>
        <taxon>Eukaryota</taxon>
        <taxon>Viridiplantae</taxon>
        <taxon>Streptophyta</taxon>
        <taxon>Embryophyta</taxon>
        <taxon>Tracheophyta</taxon>
        <taxon>Spermatophyta</taxon>
        <taxon>Magnoliopsida</taxon>
        <taxon>eudicotyledons</taxon>
        <taxon>Gunneridae</taxon>
        <taxon>Pentapetalae</taxon>
        <taxon>rosids</taxon>
        <taxon>fabids</taxon>
        <taxon>Malpighiales</taxon>
        <taxon>Rhizophoraceae</taxon>
        <taxon>Rhizophora</taxon>
    </lineage>
</organism>
<dbReference type="GO" id="GO:0016301">
    <property type="term" value="F:kinase activity"/>
    <property type="evidence" value="ECO:0007669"/>
    <property type="project" value="UniProtKB-KW"/>
</dbReference>
<sequence>MTNCATYGSCNMCIFVVHEFSQPKISNNCFKFLIQQYICSFHIPVNNFWITVIMQISQPSSSS</sequence>
<reference evidence="1" key="1">
    <citation type="submission" date="2018-02" db="EMBL/GenBank/DDBJ databases">
        <title>Rhizophora mucronata_Transcriptome.</title>
        <authorList>
            <person name="Meera S.P."/>
            <person name="Sreeshan A."/>
            <person name="Augustine A."/>
        </authorList>
    </citation>
    <scope>NUCLEOTIDE SEQUENCE</scope>
    <source>
        <tissue evidence="1">Leaf</tissue>
    </source>
</reference>